<dbReference type="InterPro" id="IPR043128">
    <property type="entry name" value="Rev_trsase/Diguanyl_cyclase"/>
</dbReference>
<dbReference type="InterPro" id="IPR000160">
    <property type="entry name" value="GGDEF_dom"/>
</dbReference>
<dbReference type="Gene3D" id="3.20.20.450">
    <property type="entry name" value="EAL domain"/>
    <property type="match status" value="1"/>
</dbReference>
<dbReference type="PROSITE" id="PS50924">
    <property type="entry name" value="MHYT"/>
    <property type="match status" value="1"/>
</dbReference>
<comment type="caution">
    <text evidence="5">The sequence shown here is derived from an EMBL/GenBank/DDBJ whole genome shotgun (WGS) entry which is preliminary data.</text>
</comment>
<sequence length="700" mass="76023">MSASFHFLLLAFALLVASLSAYAALEVSERIVLQESQHRRLWLAIGAVVFGLGVWGAMLLTVASLDAPMPIAFDARMVVLALLLCLSSAFYLMHLTGMRRPQPVRLVIGGLAIGAAFNAAFHIALKSMTLVPPLVYHTPLLIVALVVSEVVAVFIVTLFSASNGRKPMTGSLNSQQARRVLAALLVGAGLVSSAAAGLRALLIDPQAQSLAGEGITREHLVNGLVFLAFLAMAMALVVSGVQRNQVLKKIVGRTNDKLLHFATHDVLTGLPNRALLADRIQHAVEVARRNGKPFAVLFMDLDGFKAINDSLGHAVGDGLLVAVAQRIRACIRGEDMVARIGGDEFVVVMSNLSTPEVVEQLSENILAELRLDFQIEDATLRVTSSIGIAVYPNSGESVDALMKNADAAMYEAKQSGRNTYRFFEPAMHASAMRHLQVRQALQQAIDQQQFRLHFQPKYRGAGKELTGLEALLRWHHPELGEMAPSEFIPIAERSGQILCIGDWVLHAVCRQIVCWDAAGVKPVKVALNLSPLQMRSDLVERIIKVVSASGIAPQRLMFEITETAAMKDVERTTRVVRELQSLGFDIAIDDFGTGYSSLAYLAQFHCRQVKIDRFFTSRLDLDDHSGRAIVAAIIALAHALQMEVVAEGVETEGQLRELQLLHCDQVQGFLLGRPDDAVSVPGLVDASNDDLFAAGGVIKR</sequence>
<dbReference type="Pfam" id="PF00563">
    <property type="entry name" value="EAL"/>
    <property type="match status" value="1"/>
</dbReference>
<dbReference type="GO" id="GO:0016020">
    <property type="term" value="C:membrane"/>
    <property type="evidence" value="ECO:0007669"/>
    <property type="project" value="UniProtKB-UniRule"/>
</dbReference>
<dbReference type="FunFam" id="3.30.70.270:FF:000001">
    <property type="entry name" value="Diguanylate cyclase domain protein"/>
    <property type="match status" value="1"/>
</dbReference>
<dbReference type="Gene3D" id="3.30.70.270">
    <property type="match status" value="1"/>
</dbReference>
<dbReference type="SUPFAM" id="SSF141868">
    <property type="entry name" value="EAL domain-like"/>
    <property type="match status" value="1"/>
</dbReference>
<dbReference type="SUPFAM" id="SSF55073">
    <property type="entry name" value="Nucleotide cyclase"/>
    <property type="match status" value="1"/>
</dbReference>
<feature type="transmembrane region" description="Helical" evidence="1">
    <location>
        <begin position="223"/>
        <end position="241"/>
    </location>
</feature>
<evidence type="ECO:0000259" key="2">
    <source>
        <dbReference type="PROSITE" id="PS50883"/>
    </source>
</evidence>
<dbReference type="InterPro" id="IPR005330">
    <property type="entry name" value="MHYT_dom"/>
</dbReference>
<dbReference type="InterPro" id="IPR001633">
    <property type="entry name" value="EAL_dom"/>
</dbReference>
<dbReference type="PANTHER" id="PTHR44757">
    <property type="entry name" value="DIGUANYLATE CYCLASE DGCP"/>
    <property type="match status" value="1"/>
</dbReference>
<accession>A0AAE4G4Z2</accession>
<gene>
    <name evidence="5" type="ORF">RJN63_01130</name>
</gene>
<dbReference type="Pfam" id="PF00990">
    <property type="entry name" value="GGDEF"/>
    <property type="match status" value="1"/>
</dbReference>
<dbReference type="AlphaFoldDB" id="A0AAE4G4Z2"/>
<dbReference type="EMBL" id="JAVRAA010000001">
    <property type="protein sequence ID" value="MDT0335413.1"/>
    <property type="molecule type" value="Genomic_DNA"/>
</dbReference>
<reference evidence="5" key="1">
    <citation type="submission" date="2023-02" db="EMBL/GenBank/DDBJ databases">
        <title>Description of Herbaspirillum huttiense subsp. nephrolepsisexaltata and Herbaspirillum huttiense subsp. lycopersicon.</title>
        <authorList>
            <person name="Poudel M."/>
            <person name="Sharma A."/>
            <person name="Goss E."/>
            <person name="Tapia J.H."/>
            <person name="Harmon C.M."/>
            <person name="Jones J.B."/>
        </authorList>
    </citation>
    <scope>NUCLEOTIDE SEQUENCE</scope>
    <source>
        <strain evidence="5">NC40101</strain>
    </source>
</reference>
<feature type="transmembrane region" description="Helical" evidence="1">
    <location>
        <begin position="180"/>
        <end position="203"/>
    </location>
</feature>
<dbReference type="RefSeq" id="WP_310838079.1">
    <property type="nucleotide sequence ID" value="NZ_JAVLSM010000011.1"/>
</dbReference>
<dbReference type="PROSITE" id="PS50883">
    <property type="entry name" value="EAL"/>
    <property type="match status" value="1"/>
</dbReference>
<evidence type="ECO:0000259" key="3">
    <source>
        <dbReference type="PROSITE" id="PS50887"/>
    </source>
</evidence>
<keyword evidence="1" id="KW-0812">Transmembrane</keyword>
<feature type="transmembrane region" description="Helical" evidence="1">
    <location>
        <begin position="136"/>
        <end position="159"/>
    </location>
</feature>
<dbReference type="GO" id="GO:0003824">
    <property type="term" value="F:catalytic activity"/>
    <property type="evidence" value="ECO:0007669"/>
    <property type="project" value="UniProtKB-ARBA"/>
</dbReference>
<name>A0AAE4G4Z2_9BURK</name>
<organism evidence="5">
    <name type="scientific">Herbaspirillum huttiense subsp. nephrolepidis</name>
    <dbReference type="NCBI Taxonomy" id="3075126"/>
    <lineage>
        <taxon>Bacteria</taxon>
        <taxon>Pseudomonadati</taxon>
        <taxon>Pseudomonadota</taxon>
        <taxon>Betaproteobacteria</taxon>
        <taxon>Burkholderiales</taxon>
        <taxon>Oxalobacteraceae</taxon>
        <taxon>Herbaspirillum</taxon>
    </lineage>
</organism>
<dbReference type="CDD" id="cd01949">
    <property type="entry name" value="GGDEF"/>
    <property type="match status" value="1"/>
</dbReference>
<feature type="transmembrane region" description="Helical" evidence="1">
    <location>
        <begin position="6"/>
        <end position="25"/>
    </location>
</feature>
<protein>
    <submittedName>
        <fullName evidence="5">EAL domain-containing protein</fullName>
    </submittedName>
</protein>
<dbReference type="PROSITE" id="PS50887">
    <property type="entry name" value="GGDEF"/>
    <property type="match status" value="1"/>
</dbReference>
<dbReference type="NCBIfam" id="TIGR00254">
    <property type="entry name" value="GGDEF"/>
    <property type="match status" value="1"/>
</dbReference>
<dbReference type="SMART" id="SM00267">
    <property type="entry name" value="GGDEF"/>
    <property type="match status" value="1"/>
</dbReference>
<keyword evidence="1" id="KW-0472">Membrane</keyword>
<keyword evidence="1" id="KW-1133">Transmembrane helix</keyword>
<feature type="transmembrane region" description="Helical" evidence="1">
    <location>
        <begin position="71"/>
        <end position="92"/>
    </location>
</feature>
<dbReference type="InterPro" id="IPR052155">
    <property type="entry name" value="Biofilm_reg_signaling"/>
</dbReference>
<dbReference type="InterPro" id="IPR035919">
    <property type="entry name" value="EAL_sf"/>
</dbReference>
<evidence type="ECO:0000313" key="5">
    <source>
        <dbReference type="EMBL" id="MDT0335413.1"/>
    </source>
</evidence>
<dbReference type="PANTHER" id="PTHR44757:SF2">
    <property type="entry name" value="BIOFILM ARCHITECTURE MAINTENANCE PROTEIN MBAA"/>
    <property type="match status" value="1"/>
</dbReference>
<feature type="domain" description="GGDEF" evidence="3">
    <location>
        <begin position="292"/>
        <end position="425"/>
    </location>
</feature>
<feature type="transmembrane region" description="Helical" evidence="1">
    <location>
        <begin position="41"/>
        <end position="65"/>
    </location>
</feature>
<dbReference type="SMART" id="SM00052">
    <property type="entry name" value="EAL"/>
    <property type="match status" value="1"/>
</dbReference>
<proteinExistence type="predicted"/>
<feature type="domain" description="EAL" evidence="2">
    <location>
        <begin position="434"/>
        <end position="688"/>
    </location>
</feature>
<evidence type="ECO:0000259" key="4">
    <source>
        <dbReference type="PROSITE" id="PS50924"/>
    </source>
</evidence>
<evidence type="ECO:0000256" key="1">
    <source>
        <dbReference type="PROSITE-ProRule" id="PRU00244"/>
    </source>
</evidence>
<feature type="domain" description="MHYT" evidence="4">
    <location>
        <begin position="5"/>
        <end position="204"/>
    </location>
</feature>
<feature type="transmembrane region" description="Helical" evidence="1">
    <location>
        <begin position="104"/>
        <end position="124"/>
    </location>
</feature>
<dbReference type="CDD" id="cd01948">
    <property type="entry name" value="EAL"/>
    <property type="match status" value="1"/>
</dbReference>
<dbReference type="InterPro" id="IPR029787">
    <property type="entry name" value="Nucleotide_cyclase"/>
</dbReference>